<dbReference type="InterPro" id="IPR019587">
    <property type="entry name" value="Polyketide_cyclase/dehydratase"/>
</dbReference>
<dbReference type="Pfam" id="PF10604">
    <property type="entry name" value="Polyketide_cyc2"/>
    <property type="match status" value="1"/>
</dbReference>
<dbReference type="AlphaFoldDB" id="A0A4Q0SXY9"/>
<keyword evidence="2" id="KW-1185">Reference proteome</keyword>
<dbReference type="EMBL" id="RDSM01000002">
    <property type="protein sequence ID" value="RXH56015.1"/>
    <property type="molecule type" value="Genomic_DNA"/>
</dbReference>
<protein>
    <submittedName>
        <fullName evidence="1">Uncharacterized protein</fullName>
    </submittedName>
</protein>
<dbReference type="SUPFAM" id="SSF55961">
    <property type="entry name" value="Bet v1-like"/>
    <property type="match status" value="1"/>
</dbReference>
<reference evidence="1 2" key="1">
    <citation type="submission" date="2018-11" db="EMBL/GenBank/DDBJ databases">
        <authorList>
            <person name="Mardanov A.V."/>
            <person name="Ravin N.V."/>
            <person name="Dedysh S.N."/>
        </authorList>
    </citation>
    <scope>NUCLEOTIDE SEQUENCE [LARGE SCALE GENOMIC DNA]</scope>
    <source>
        <strain evidence="1 2">AF10</strain>
    </source>
</reference>
<accession>A0A4Q0SXY9</accession>
<comment type="caution">
    <text evidence="1">The sequence shown here is derived from an EMBL/GenBank/DDBJ whole genome shotgun (WGS) entry which is preliminary data.</text>
</comment>
<evidence type="ECO:0000313" key="2">
    <source>
        <dbReference type="Proteomes" id="UP000289437"/>
    </source>
</evidence>
<organism evidence="1 2">
    <name type="scientific">Granulicella sibirica</name>
    <dbReference type="NCBI Taxonomy" id="2479048"/>
    <lineage>
        <taxon>Bacteria</taxon>
        <taxon>Pseudomonadati</taxon>
        <taxon>Acidobacteriota</taxon>
        <taxon>Terriglobia</taxon>
        <taxon>Terriglobales</taxon>
        <taxon>Acidobacteriaceae</taxon>
        <taxon>Granulicella</taxon>
    </lineage>
</organism>
<sequence>MCGFAAVEVMGRRVPEERIASVTGIVPASIDRVWELVSDTPQNSNWRTGIHYLRHLDPQDGEFCWEEQQSELSIPFCIQEQQPPFRQVIRMTHAPRGEGPNPFRGIWIWDLEPDGPARTRITITEHTRKRSPVWRFIEHYVTKEDSPVKQYLKDLQAESVRQR</sequence>
<dbReference type="Gene3D" id="3.30.530.20">
    <property type="match status" value="1"/>
</dbReference>
<proteinExistence type="predicted"/>
<name>A0A4Q0SXY9_9BACT</name>
<dbReference type="CDD" id="cd07812">
    <property type="entry name" value="SRPBCC"/>
    <property type="match status" value="1"/>
</dbReference>
<dbReference type="Proteomes" id="UP000289437">
    <property type="component" value="Unassembled WGS sequence"/>
</dbReference>
<gene>
    <name evidence="1" type="ORF">GRAN_2872</name>
</gene>
<reference evidence="2" key="2">
    <citation type="submission" date="2019-02" db="EMBL/GenBank/DDBJ databases">
        <title>Granulicella sibirica sp. nov., a psychrotolerant acidobacterium isolated from an organic soil layer in forested tundra, West Siberia.</title>
        <authorList>
            <person name="Oshkin I.Y."/>
            <person name="Kulichevskaya I.S."/>
            <person name="Rijpstra W.I.C."/>
            <person name="Sinninghe Damste J.S."/>
            <person name="Rakitin A.L."/>
            <person name="Ravin N.V."/>
            <person name="Dedysh S.N."/>
        </authorList>
    </citation>
    <scope>NUCLEOTIDE SEQUENCE [LARGE SCALE GENOMIC DNA]</scope>
    <source>
        <strain evidence="2">AF10</strain>
    </source>
</reference>
<evidence type="ECO:0000313" key="1">
    <source>
        <dbReference type="EMBL" id="RXH56015.1"/>
    </source>
</evidence>
<dbReference type="InterPro" id="IPR023393">
    <property type="entry name" value="START-like_dom_sf"/>
</dbReference>